<dbReference type="GO" id="GO:0016887">
    <property type="term" value="F:ATP hydrolysis activity"/>
    <property type="evidence" value="ECO:0007669"/>
    <property type="project" value="UniProtKB-UniRule"/>
</dbReference>
<reference evidence="19 20" key="1">
    <citation type="submission" date="2017-04" db="EMBL/GenBank/DDBJ databases">
        <title>Whole Genome Sequence of 1,4-Dioxane Degrading Bacterium Mycobacterium dioxanotrophicus PH-06.</title>
        <authorList>
            <person name="He Y."/>
        </authorList>
    </citation>
    <scope>NUCLEOTIDE SEQUENCE [LARGE SCALE GENOMIC DNA]</scope>
    <source>
        <strain evidence="19 20">PH-06</strain>
    </source>
</reference>
<feature type="transmembrane region" description="Helical" evidence="15">
    <location>
        <begin position="7"/>
        <end position="26"/>
    </location>
</feature>
<dbReference type="Pfam" id="PF17862">
    <property type="entry name" value="AAA_lid_3"/>
    <property type="match status" value="1"/>
</dbReference>
<evidence type="ECO:0000256" key="13">
    <source>
        <dbReference type="ARBA" id="ARBA00023136"/>
    </source>
</evidence>
<dbReference type="InterPro" id="IPR000642">
    <property type="entry name" value="Peptidase_M41"/>
</dbReference>
<keyword evidence="4 15" id="KW-0645">Protease</keyword>
<evidence type="ECO:0000256" key="2">
    <source>
        <dbReference type="ARBA" id="ARBA00010044"/>
    </source>
</evidence>
<comment type="similarity">
    <text evidence="14 15">In the central section; belongs to the AAA ATPase family.</text>
</comment>
<evidence type="ECO:0000256" key="1">
    <source>
        <dbReference type="ARBA" id="ARBA00004370"/>
    </source>
</evidence>
<dbReference type="GO" id="GO:0051301">
    <property type="term" value="P:cell division"/>
    <property type="evidence" value="ECO:0007669"/>
    <property type="project" value="UniProtKB-KW"/>
</dbReference>
<dbReference type="SMART" id="SM00382">
    <property type="entry name" value="AAA"/>
    <property type="match status" value="1"/>
</dbReference>
<dbReference type="InterPro" id="IPR037219">
    <property type="entry name" value="Peptidase_M41-like"/>
</dbReference>
<dbReference type="SUPFAM" id="SSF52540">
    <property type="entry name" value="P-loop containing nucleoside triphosphate hydrolases"/>
    <property type="match status" value="1"/>
</dbReference>
<evidence type="ECO:0000256" key="16">
    <source>
        <dbReference type="RuleBase" id="RU003651"/>
    </source>
</evidence>
<evidence type="ECO:0000313" key="20">
    <source>
        <dbReference type="Proteomes" id="UP000195331"/>
    </source>
</evidence>
<evidence type="ECO:0000259" key="18">
    <source>
        <dbReference type="SMART" id="SM00382"/>
    </source>
</evidence>
<evidence type="ECO:0000256" key="15">
    <source>
        <dbReference type="HAMAP-Rule" id="MF_01458"/>
    </source>
</evidence>
<comment type="function">
    <text evidence="15">Acts as a processive, ATP-dependent zinc metallopeptidase for both cytoplasmic and membrane proteins. Plays a role in the quality control of integral membrane proteins.</text>
</comment>
<dbReference type="PANTHER" id="PTHR23076:SF97">
    <property type="entry name" value="ATP-DEPENDENT ZINC METALLOPROTEASE YME1L1"/>
    <property type="match status" value="1"/>
</dbReference>
<evidence type="ECO:0000256" key="6">
    <source>
        <dbReference type="ARBA" id="ARBA00022723"/>
    </source>
</evidence>
<dbReference type="HAMAP" id="MF_01458">
    <property type="entry name" value="FtsH"/>
    <property type="match status" value="1"/>
</dbReference>
<keyword evidence="6 15" id="KW-0479">Metal-binding</keyword>
<dbReference type="GO" id="GO:0006508">
    <property type="term" value="P:proteolysis"/>
    <property type="evidence" value="ECO:0007669"/>
    <property type="project" value="UniProtKB-KW"/>
</dbReference>
<keyword evidence="12 15" id="KW-0482">Metalloprotease</keyword>
<dbReference type="NCBIfam" id="TIGR01241">
    <property type="entry name" value="FtsH_fam"/>
    <property type="match status" value="1"/>
</dbReference>
<dbReference type="EC" id="3.4.24.-" evidence="15"/>
<proteinExistence type="inferred from homology"/>
<evidence type="ECO:0000256" key="10">
    <source>
        <dbReference type="ARBA" id="ARBA00022840"/>
    </source>
</evidence>
<evidence type="ECO:0000256" key="3">
    <source>
        <dbReference type="ARBA" id="ARBA00022475"/>
    </source>
</evidence>
<evidence type="ECO:0000256" key="11">
    <source>
        <dbReference type="ARBA" id="ARBA00022989"/>
    </source>
</evidence>
<comment type="subunit">
    <text evidence="15">Homohexamer.</text>
</comment>
<dbReference type="Pfam" id="PF06480">
    <property type="entry name" value="FtsH_ext"/>
    <property type="match status" value="1"/>
</dbReference>
<keyword evidence="3 15" id="KW-1003">Cell membrane</keyword>
<keyword evidence="20" id="KW-1185">Reference proteome</keyword>
<feature type="active site" evidence="15">
    <location>
        <position position="426"/>
    </location>
</feature>
<feature type="domain" description="AAA+ ATPase" evidence="18">
    <location>
        <begin position="195"/>
        <end position="334"/>
    </location>
</feature>
<feature type="region of interest" description="Disordered" evidence="17">
    <location>
        <begin position="616"/>
        <end position="768"/>
    </location>
</feature>
<accession>A0A1Y0BY86</accession>
<dbReference type="GO" id="GO:0005886">
    <property type="term" value="C:plasma membrane"/>
    <property type="evidence" value="ECO:0007669"/>
    <property type="project" value="UniProtKB-SubCell"/>
</dbReference>
<comment type="similarity">
    <text evidence="2 15">In the C-terminal section; belongs to the peptidase M41 family.</text>
</comment>
<dbReference type="Gene3D" id="1.10.8.60">
    <property type="match status" value="1"/>
</dbReference>
<dbReference type="FunFam" id="3.40.50.300:FF:000001">
    <property type="entry name" value="ATP-dependent zinc metalloprotease FtsH"/>
    <property type="match status" value="1"/>
</dbReference>
<name>A0A1Y0BY86_9MYCO</name>
<dbReference type="Pfam" id="PF01434">
    <property type="entry name" value="Peptidase_M41"/>
    <property type="match status" value="1"/>
</dbReference>
<dbReference type="FunFam" id="1.20.58.760:FF:000001">
    <property type="entry name" value="ATP-dependent zinc metalloprotease FtsH"/>
    <property type="match status" value="1"/>
</dbReference>
<dbReference type="PROSITE" id="PS00674">
    <property type="entry name" value="AAA"/>
    <property type="match status" value="1"/>
</dbReference>
<dbReference type="GO" id="GO:0030163">
    <property type="term" value="P:protein catabolic process"/>
    <property type="evidence" value="ECO:0007669"/>
    <property type="project" value="UniProtKB-UniRule"/>
</dbReference>
<evidence type="ECO:0000256" key="8">
    <source>
        <dbReference type="ARBA" id="ARBA00022801"/>
    </source>
</evidence>
<dbReference type="InterPro" id="IPR003960">
    <property type="entry name" value="ATPase_AAA_CS"/>
</dbReference>
<dbReference type="GO" id="GO:0005524">
    <property type="term" value="F:ATP binding"/>
    <property type="evidence" value="ECO:0007669"/>
    <property type="project" value="UniProtKB-UniRule"/>
</dbReference>
<dbReference type="OrthoDB" id="9809379at2"/>
<dbReference type="EMBL" id="CP020809">
    <property type="protein sequence ID" value="ART67873.1"/>
    <property type="molecule type" value="Genomic_DNA"/>
</dbReference>
<keyword evidence="19" id="KW-0131">Cell cycle</keyword>
<evidence type="ECO:0000256" key="14">
    <source>
        <dbReference type="ARBA" id="ARBA00061570"/>
    </source>
</evidence>
<dbReference type="Gene3D" id="1.20.58.760">
    <property type="entry name" value="Peptidase M41"/>
    <property type="match status" value="1"/>
</dbReference>
<keyword evidence="9 15" id="KW-0862">Zinc</keyword>
<comment type="similarity">
    <text evidence="16">Belongs to the AAA ATPase family.</text>
</comment>
<dbReference type="InterPro" id="IPR003593">
    <property type="entry name" value="AAA+_ATPase"/>
</dbReference>
<dbReference type="InterPro" id="IPR005936">
    <property type="entry name" value="FtsH"/>
</dbReference>
<dbReference type="PANTHER" id="PTHR23076">
    <property type="entry name" value="METALLOPROTEASE M41 FTSH"/>
    <property type="match status" value="1"/>
</dbReference>
<feature type="binding site" evidence="15">
    <location>
        <position position="501"/>
    </location>
    <ligand>
        <name>Zn(2+)</name>
        <dbReference type="ChEBI" id="CHEBI:29105"/>
        <note>catalytic</note>
    </ligand>
</feature>
<dbReference type="GO" id="GO:0004176">
    <property type="term" value="F:ATP-dependent peptidase activity"/>
    <property type="evidence" value="ECO:0007669"/>
    <property type="project" value="InterPro"/>
</dbReference>
<keyword evidence="11 15" id="KW-1133">Transmembrane helix</keyword>
<dbReference type="FunFam" id="1.10.8.60:FF:000001">
    <property type="entry name" value="ATP-dependent zinc metalloprotease FtsH"/>
    <property type="match status" value="1"/>
</dbReference>
<evidence type="ECO:0000256" key="17">
    <source>
        <dbReference type="SAM" id="MobiDB-lite"/>
    </source>
</evidence>
<evidence type="ECO:0000256" key="7">
    <source>
        <dbReference type="ARBA" id="ARBA00022741"/>
    </source>
</evidence>
<organism evidence="19 20">
    <name type="scientific">Mycobacterium dioxanotrophicus</name>
    <dbReference type="NCBI Taxonomy" id="482462"/>
    <lineage>
        <taxon>Bacteria</taxon>
        <taxon>Bacillati</taxon>
        <taxon>Actinomycetota</taxon>
        <taxon>Actinomycetes</taxon>
        <taxon>Mycobacteriales</taxon>
        <taxon>Mycobacteriaceae</taxon>
        <taxon>Mycobacterium</taxon>
    </lineage>
</organism>
<dbReference type="KEGG" id="mdx:BTO20_04075"/>
<dbReference type="SUPFAM" id="SSF140990">
    <property type="entry name" value="FtsH protease domain-like"/>
    <property type="match status" value="1"/>
</dbReference>
<feature type="transmembrane region" description="Helical" evidence="15">
    <location>
        <begin position="111"/>
        <end position="132"/>
    </location>
</feature>
<dbReference type="RefSeq" id="WP_087073610.1">
    <property type="nucleotide sequence ID" value="NZ_CP020809.1"/>
</dbReference>
<feature type="compositionally biased region" description="Low complexity" evidence="17">
    <location>
        <begin position="649"/>
        <end position="659"/>
    </location>
</feature>
<dbReference type="GO" id="GO:0004222">
    <property type="term" value="F:metalloendopeptidase activity"/>
    <property type="evidence" value="ECO:0007669"/>
    <property type="project" value="InterPro"/>
</dbReference>
<dbReference type="GO" id="GO:0008270">
    <property type="term" value="F:zinc ion binding"/>
    <property type="evidence" value="ECO:0007669"/>
    <property type="project" value="UniProtKB-UniRule"/>
</dbReference>
<sequence length="768" mass="83041">MNRKNVIRTLTAIAVVLLLGWSFLYFSDDTRGYKPIDTSVAMAQINADNVDSAQIDDREQQLRLDLKNSNGDTDNSKKIITKFPTGYAVHVVDALVGKNVKYNTVVNQGSFLGSLLIYMLPVLLLVGLFVMFSRMQGGGRMGFGFGKSKAKQLGKDMPKTTFADVAGVDEAVEELYEIKDFLQNPSRYQALGAKIPKGVLLYGPPGTGKTLLARAVAGEAGVPFFTISGSDFVEMFVGVGASRVRDMFEQAKANSPCIIFVDEIDAVGRQRGAGMGGGHDEREQTLNQLLVEMDGFGDRQGVILIAATNRPDILDPALLRPGRFDRQIPVSNPDLAGRRAVLKVHSAGKPIAPDADLDGLAKRTVGMSGADLANVVNEAALLTARENGTVITGPALEEAVDRVVGGPRRKGRIISEHEKKITAYHEGGHTLAAWAMPDIEPIYKVTILARGRTGGHAVAVPEDDKGLMTRSEMIARLVFAMGGRAAEELVFREPTTGAVSDIEQATKIARAMVTEYGMSSKLGAVRYGTEHGDPFLGRTMGTQADFGHEVARDIDDEVRKLIEAAHTEAWEILTEYRDVLDTLAGELLEKETLHRAELEAIFGEVKKRPRLTMFDDFGGRVPSDKPPIKTPGEIAIERGEPWPPPVPEPAFKAAIAAASREAERQNGANGAGVAGNGAPNGPTQPDYGAPAGWHAPGWPPSPQQQNQPQPAGYHPQQGYWYPPPHPSGWQQPQPYPYQPYPHPGQPAPAPDRPAPPNSNEDSGQDKDR</sequence>
<evidence type="ECO:0000256" key="4">
    <source>
        <dbReference type="ARBA" id="ARBA00022670"/>
    </source>
</evidence>
<dbReference type="InterPro" id="IPR041569">
    <property type="entry name" value="AAA_lid_3"/>
</dbReference>
<evidence type="ECO:0000256" key="12">
    <source>
        <dbReference type="ARBA" id="ARBA00023049"/>
    </source>
</evidence>
<keyword evidence="7 15" id="KW-0547">Nucleotide-binding</keyword>
<keyword evidence="19" id="KW-0132">Cell division</keyword>
<gene>
    <name evidence="15" type="primary">ftsH</name>
    <name evidence="19" type="ORF">BTO20_04075</name>
</gene>
<feature type="binding site" evidence="15">
    <location>
        <position position="429"/>
    </location>
    <ligand>
        <name>Zn(2+)</name>
        <dbReference type="ChEBI" id="CHEBI:29105"/>
        <note>catalytic</note>
    </ligand>
</feature>
<dbReference type="InterPro" id="IPR027417">
    <property type="entry name" value="P-loop_NTPase"/>
</dbReference>
<dbReference type="CDD" id="cd19501">
    <property type="entry name" value="RecA-like_FtsH"/>
    <property type="match status" value="1"/>
</dbReference>
<comment type="cofactor">
    <cofactor evidence="15">
        <name>Zn(2+)</name>
        <dbReference type="ChEBI" id="CHEBI:29105"/>
    </cofactor>
    <text evidence="15">Binds 1 zinc ion per subunit.</text>
</comment>
<evidence type="ECO:0000313" key="19">
    <source>
        <dbReference type="EMBL" id="ART67873.1"/>
    </source>
</evidence>
<feature type="binding site" evidence="15">
    <location>
        <begin position="203"/>
        <end position="210"/>
    </location>
    <ligand>
        <name>ATP</name>
        <dbReference type="ChEBI" id="CHEBI:30616"/>
    </ligand>
</feature>
<keyword evidence="8 15" id="KW-0378">Hydrolase</keyword>
<comment type="subcellular location">
    <subcellularLocation>
        <location evidence="15">Cell membrane</location>
        <topology evidence="15">Multi-pass membrane protein</topology>
        <orientation evidence="15">Cytoplasmic side</orientation>
    </subcellularLocation>
    <subcellularLocation>
        <location evidence="1">Membrane</location>
    </subcellularLocation>
</comment>
<dbReference type="AlphaFoldDB" id="A0A1Y0BY86"/>
<feature type="binding site" evidence="15">
    <location>
        <position position="425"/>
    </location>
    <ligand>
        <name>Zn(2+)</name>
        <dbReference type="ChEBI" id="CHEBI:29105"/>
        <note>catalytic</note>
    </ligand>
</feature>
<dbReference type="Proteomes" id="UP000195331">
    <property type="component" value="Chromosome"/>
</dbReference>
<dbReference type="Gene3D" id="3.40.50.300">
    <property type="entry name" value="P-loop containing nucleotide triphosphate hydrolases"/>
    <property type="match status" value="1"/>
</dbReference>
<dbReference type="InterPro" id="IPR003959">
    <property type="entry name" value="ATPase_AAA_core"/>
</dbReference>
<evidence type="ECO:0000256" key="5">
    <source>
        <dbReference type="ARBA" id="ARBA00022692"/>
    </source>
</evidence>
<feature type="compositionally biased region" description="Pro residues" evidence="17">
    <location>
        <begin position="733"/>
        <end position="756"/>
    </location>
</feature>
<keyword evidence="13 15" id="KW-0472">Membrane</keyword>
<dbReference type="InterPro" id="IPR011546">
    <property type="entry name" value="Pept_M41_FtsH_extracell"/>
</dbReference>
<protein>
    <recommendedName>
        <fullName evidence="15">ATP-dependent zinc metalloprotease FtsH</fullName>
        <ecNumber evidence="15">3.4.24.-</ecNumber>
    </recommendedName>
</protein>
<keyword evidence="5 15" id="KW-0812">Transmembrane</keyword>
<keyword evidence="10 15" id="KW-0067">ATP-binding</keyword>
<dbReference type="Pfam" id="PF00004">
    <property type="entry name" value="AAA"/>
    <property type="match status" value="1"/>
</dbReference>
<evidence type="ECO:0000256" key="9">
    <source>
        <dbReference type="ARBA" id="ARBA00022833"/>
    </source>
</evidence>